<dbReference type="InterPro" id="IPR001584">
    <property type="entry name" value="Integrase_cat-core"/>
</dbReference>
<evidence type="ECO:0000313" key="3">
    <source>
        <dbReference type="EMBL" id="ESQ75474.1"/>
    </source>
</evidence>
<dbReference type="Proteomes" id="UP000017837">
    <property type="component" value="Unassembled WGS sequence"/>
</dbReference>
<dbReference type="NCBIfam" id="NF033516">
    <property type="entry name" value="transpos_IS3"/>
    <property type="match status" value="1"/>
</dbReference>
<proteinExistence type="predicted"/>
<sequence length="310" mass="36196">MSQAKRLSMIEKSHPHLSVVNQCQLLKVPRSTHYYKPKGERDRDLELMKLIDIIFTKWPFYGSRRMTAELNGDGHPVNRKRVQRLMKLMGIQAIYQKPNTSRKHPDHVIYPYLLRNLTIDKVNQVWCTDITYVPLSKGFVYLVAIMDWFSRRVLSWRVSITMEADFCVEALNEAINRFGPPEIFNSDQGAQFTSGAFIDALKAHHVKISMDGKGRYLDNIFIERLWRSLKYEDVYMRAYTSVADARMRIGMWLTFYNDQRKHQALDYKTPRQIFEAGRACGYVHNASALHTSPQPQQQERDSIDQGKMVA</sequence>
<dbReference type="InterPro" id="IPR036397">
    <property type="entry name" value="RNaseH_sf"/>
</dbReference>
<accession>V4NJZ3</accession>
<evidence type="ECO:0000313" key="4">
    <source>
        <dbReference type="Proteomes" id="UP000017837"/>
    </source>
</evidence>
<name>V4NJZ3_9CAUL</name>
<organism evidence="3 4">
    <name type="scientific">Asticcacaulis benevestitus DSM 16100 = ATCC BAA-896</name>
    <dbReference type="NCBI Taxonomy" id="1121022"/>
    <lineage>
        <taxon>Bacteria</taxon>
        <taxon>Pseudomonadati</taxon>
        <taxon>Pseudomonadota</taxon>
        <taxon>Alphaproteobacteria</taxon>
        <taxon>Caulobacterales</taxon>
        <taxon>Caulobacteraceae</taxon>
        <taxon>Asticcacaulis</taxon>
    </lineage>
</organism>
<dbReference type="GO" id="GO:0003676">
    <property type="term" value="F:nucleic acid binding"/>
    <property type="evidence" value="ECO:0007669"/>
    <property type="project" value="InterPro"/>
</dbReference>
<dbReference type="PATRIC" id="fig|1121022.4.peg.4808"/>
<dbReference type="PANTHER" id="PTHR46889">
    <property type="entry name" value="TRANSPOSASE INSF FOR INSERTION SEQUENCE IS3B-RELATED"/>
    <property type="match status" value="1"/>
</dbReference>
<dbReference type="SUPFAM" id="SSF53098">
    <property type="entry name" value="Ribonuclease H-like"/>
    <property type="match status" value="1"/>
</dbReference>
<comment type="caution">
    <text evidence="3">The sequence shown here is derived from an EMBL/GenBank/DDBJ whole genome shotgun (WGS) entry which is preliminary data.</text>
</comment>
<evidence type="ECO:0000256" key="1">
    <source>
        <dbReference type="SAM" id="MobiDB-lite"/>
    </source>
</evidence>
<keyword evidence="4" id="KW-1185">Reference proteome</keyword>
<feature type="domain" description="Integrase catalytic" evidence="2">
    <location>
        <begin position="107"/>
        <end position="278"/>
    </location>
</feature>
<dbReference type="PROSITE" id="PS50994">
    <property type="entry name" value="INTEGRASE"/>
    <property type="match status" value="1"/>
</dbReference>
<dbReference type="GO" id="GO:0015074">
    <property type="term" value="P:DNA integration"/>
    <property type="evidence" value="ECO:0007669"/>
    <property type="project" value="InterPro"/>
</dbReference>
<dbReference type="EMBL" id="AWGB01000151">
    <property type="protein sequence ID" value="ESQ75474.1"/>
    <property type="molecule type" value="Genomic_DNA"/>
</dbReference>
<dbReference type="PANTHER" id="PTHR46889:SF4">
    <property type="entry name" value="TRANSPOSASE INSO FOR INSERTION SEQUENCE ELEMENT IS911B-RELATED"/>
    <property type="match status" value="1"/>
</dbReference>
<dbReference type="InterPro" id="IPR025948">
    <property type="entry name" value="HTH-like_dom"/>
</dbReference>
<dbReference type="Pfam" id="PF13276">
    <property type="entry name" value="HTH_21"/>
    <property type="match status" value="1"/>
</dbReference>
<dbReference type="InterPro" id="IPR050900">
    <property type="entry name" value="Transposase_IS3/IS150/IS904"/>
</dbReference>
<reference evidence="3 4" key="1">
    <citation type="journal article" date="2014" name="Nature">
        <title>Sequential evolution of bacterial morphology by co-option of a developmental regulator.</title>
        <authorList>
            <person name="Jiang C."/>
            <person name="Brown P.J."/>
            <person name="Ducret A."/>
            <person name="Brun Y.V."/>
        </authorList>
    </citation>
    <scope>NUCLEOTIDE SEQUENCE [LARGE SCALE GENOMIC DNA]</scope>
    <source>
        <strain evidence="3 4">DSM 16100</strain>
    </source>
</reference>
<dbReference type="eggNOG" id="COG2801">
    <property type="taxonomic scope" value="Bacteria"/>
</dbReference>
<evidence type="ECO:0000259" key="2">
    <source>
        <dbReference type="PROSITE" id="PS50994"/>
    </source>
</evidence>
<dbReference type="AlphaFoldDB" id="V4NJZ3"/>
<dbReference type="Gene3D" id="3.30.420.10">
    <property type="entry name" value="Ribonuclease H-like superfamily/Ribonuclease H"/>
    <property type="match status" value="1"/>
</dbReference>
<feature type="region of interest" description="Disordered" evidence="1">
    <location>
        <begin position="287"/>
        <end position="310"/>
    </location>
</feature>
<protein>
    <recommendedName>
        <fullName evidence="2">Integrase catalytic domain-containing protein</fullName>
    </recommendedName>
</protein>
<dbReference type="InterPro" id="IPR048020">
    <property type="entry name" value="Transpos_IS3"/>
</dbReference>
<gene>
    <name evidence="3" type="ORF">ABENE_23525</name>
</gene>
<feature type="compositionally biased region" description="Polar residues" evidence="1">
    <location>
        <begin position="288"/>
        <end position="297"/>
    </location>
</feature>
<dbReference type="InterPro" id="IPR012337">
    <property type="entry name" value="RNaseH-like_sf"/>
</dbReference>
<dbReference type="Pfam" id="PF00665">
    <property type="entry name" value="rve"/>
    <property type="match status" value="1"/>
</dbReference>